<keyword evidence="5" id="KW-1185">Reference proteome</keyword>
<evidence type="ECO:0000256" key="1">
    <source>
        <dbReference type="ARBA" id="ARBA00022729"/>
    </source>
</evidence>
<dbReference type="PANTHER" id="PTHR33376:SF15">
    <property type="entry name" value="BLL6794 PROTEIN"/>
    <property type="match status" value="1"/>
</dbReference>
<dbReference type="Proteomes" id="UP000248214">
    <property type="component" value="Unassembled WGS sequence"/>
</dbReference>
<feature type="region of interest" description="Disordered" evidence="2">
    <location>
        <begin position="28"/>
        <end position="53"/>
    </location>
</feature>
<dbReference type="InterPro" id="IPR038404">
    <property type="entry name" value="TRAP_DctP_sf"/>
</dbReference>
<proteinExistence type="predicted"/>
<evidence type="ECO:0008006" key="6">
    <source>
        <dbReference type="Google" id="ProtNLM"/>
    </source>
</evidence>
<sequence length="367" mass="40047">MKTSKLPLLFLLVVLFFMASACNEDSEVASEGENEGDNSNVVNEDNNSEAVSEGEEHNFMFSHFLPASHPIHTEVIEQLAGDLEGASEGRITSDIYDNNQLGDPGAHYDMAVTGEADFSLSVHAYSAGRFPATTIIDLPFLVESAEKGGEIFWSLYEEFDVLQEEHDETTPLFLFSAEPAQILSPDIKIETPEDLRGLRVRTPSPAGAEMLEALGATPVSMPMGEVYEALERGAIDAAMAPFSTLADYSFYEVVDYVTVGNFSATPFFGVMNTEAYNSLSDSDRATLDDLTQLEMSMHAGEVFDEAGENGYNAGSENGVEFIELSGDNLTAWEEAFQPIIADWIANMEGEGVPAQEMYDRALEISNN</sequence>
<accession>A0A323TZ18</accession>
<feature type="compositionally biased region" description="Low complexity" evidence="2">
    <location>
        <begin position="37"/>
        <end position="51"/>
    </location>
</feature>
<reference evidence="4 5" key="1">
    <citation type="submission" date="2017-10" db="EMBL/GenBank/DDBJ databases">
        <title>Bacillus sp. nov., a halophilic bacterium isolated from a Keqin Lake.</title>
        <authorList>
            <person name="Wang H."/>
        </authorList>
    </citation>
    <scope>NUCLEOTIDE SEQUENCE [LARGE SCALE GENOMIC DNA]</scope>
    <source>
        <strain evidence="4 5">KQ-12</strain>
    </source>
</reference>
<evidence type="ECO:0000313" key="5">
    <source>
        <dbReference type="Proteomes" id="UP000248214"/>
    </source>
</evidence>
<gene>
    <name evidence="4" type="ORF">CR194_04670</name>
</gene>
<dbReference type="SUPFAM" id="SSF53850">
    <property type="entry name" value="Periplasmic binding protein-like II"/>
    <property type="match status" value="1"/>
</dbReference>
<comment type="caution">
    <text evidence="4">The sequence shown here is derived from an EMBL/GenBank/DDBJ whole genome shotgun (WGS) entry which is preliminary data.</text>
</comment>
<protein>
    <recommendedName>
        <fullName evidence="6">TRAP transporter substrate-binding protein</fullName>
    </recommendedName>
</protein>
<dbReference type="GO" id="GO:0055085">
    <property type="term" value="P:transmembrane transport"/>
    <property type="evidence" value="ECO:0007669"/>
    <property type="project" value="InterPro"/>
</dbReference>
<evidence type="ECO:0000313" key="4">
    <source>
        <dbReference type="EMBL" id="PYZ94825.1"/>
    </source>
</evidence>
<feature type="chain" id="PRO_5038720182" description="TRAP transporter substrate-binding protein" evidence="3">
    <location>
        <begin position="22"/>
        <end position="367"/>
    </location>
</feature>
<feature type="signal peptide" evidence="3">
    <location>
        <begin position="1"/>
        <end position="21"/>
    </location>
</feature>
<dbReference type="AlphaFoldDB" id="A0A323TZ18"/>
<dbReference type="PROSITE" id="PS51257">
    <property type="entry name" value="PROKAR_LIPOPROTEIN"/>
    <property type="match status" value="1"/>
</dbReference>
<name>A0A323TZ18_9BACI</name>
<dbReference type="PANTHER" id="PTHR33376">
    <property type="match status" value="1"/>
</dbReference>
<dbReference type="RefSeq" id="WP_110608458.1">
    <property type="nucleotide sequence ID" value="NZ_PDOD01000001.1"/>
</dbReference>
<dbReference type="InterPro" id="IPR018389">
    <property type="entry name" value="DctP_fam"/>
</dbReference>
<dbReference type="CDD" id="cd13665">
    <property type="entry name" value="PBP2_TRAP_Dctp3_4"/>
    <property type="match status" value="1"/>
</dbReference>
<evidence type="ECO:0000256" key="3">
    <source>
        <dbReference type="SAM" id="SignalP"/>
    </source>
</evidence>
<organism evidence="4 5">
    <name type="scientific">Salipaludibacillus keqinensis</name>
    <dbReference type="NCBI Taxonomy" id="2045207"/>
    <lineage>
        <taxon>Bacteria</taxon>
        <taxon>Bacillati</taxon>
        <taxon>Bacillota</taxon>
        <taxon>Bacilli</taxon>
        <taxon>Bacillales</taxon>
        <taxon>Bacillaceae</taxon>
    </lineage>
</organism>
<keyword evidence="1 3" id="KW-0732">Signal</keyword>
<evidence type="ECO:0000256" key="2">
    <source>
        <dbReference type="SAM" id="MobiDB-lite"/>
    </source>
</evidence>
<dbReference type="Gene3D" id="3.40.190.170">
    <property type="entry name" value="Bacterial extracellular solute-binding protein, family 7"/>
    <property type="match status" value="1"/>
</dbReference>
<dbReference type="NCBIfam" id="NF037995">
    <property type="entry name" value="TRAP_S1"/>
    <property type="match status" value="1"/>
</dbReference>
<dbReference type="Pfam" id="PF03480">
    <property type="entry name" value="DctP"/>
    <property type="match status" value="1"/>
</dbReference>
<dbReference type="EMBL" id="PDOD01000001">
    <property type="protein sequence ID" value="PYZ94825.1"/>
    <property type="molecule type" value="Genomic_DNA"/>
</dbReference>